<dbReference type="EMBL" id="LT629785">
    <property type="protein sequence ID" value="SDT93722.1"/>
    <property type="molecule type" value="Genomic_DNA"/>
</dbReference>
<gene>
    <name evidence="3" type="ORF">SAMN05216296_0719</name>
</gene>
<keyword evidence="3" id="KW-0808">Transferase</keyword>
<dbReference type="InterPro" id="IPR041698">
    <property type="entry name" value="Methyltransf_25"/>
</dbReference>
<dbReference type="Gene3D" id="3.40.50.12080">
    <property type="match status" value="2"/>
</dbReference>
<dbReference type="GO" id="GO:0008168">
    <property type="term" value="F:methyltransferase activity"/>
    <property type="evidence" value="ECO:0007669"/>
    <property type="project" value="UniProtKB-KW"/>
</dbReference>
<dbReference type="SUPFAM" id="SSF53335">
    <property type="entry name" value="S-adenosyl-L-methionine-dependent methyltransferases"/>
    <property type="match status" value="1"/>
</dbReference>
<protein>
    <submittedName>
        <fullName evidence="3">Methyltransferase domain-containing protein</fullName>
    </submittedName>
</protein>
<accession>A0A1H2EEZ5</accession>
<dbReference type="Pfam" id="PF18588">
    <property type="entry name" value="WcbI"/>
    <property type="match status" value="1"/>
</dbReference>
<dbReference type="STRING" id="364197.SAMN05216296_0719"/>
<name>A0A1H2EEZ5_9PSED</name>
<proteinExistence type="predicted"/>
<keyword evidence="4" id="KW-1185">Reference proteome</keyword>
<organism evidence="3 4">
    <name type="scientific">Pseudomonas pohangensis</name>
    <dbReference type="NCBI Taxonomy" id="364197"/>
    <lineage>
        <taxon>Bacteria</taxon>
        <taxon>Pseudomonadati</taxon>
        <taxon>Pseudomonadota</taxon>
        <taxon>Gammaproteobacteria</taxon>
        <taxon>Pseudomonadales</taxon>
        <taxon>Pseudomonadaceae</taxon>
        <taxon>Pseudomonas</taxon>
    </lineage>
</organism>
<feature type="domain" description="Polysaccharide biosynthesis enzyme WcbI" evidence="2">
    <location>
        <begin position="13"/>
        <end position="217"/>
    </location>
</feature>
<dbReference type="RefSeq" id="WP_172829111.1">
    <property type="nucleotide sequence ID" value="NZ_LT629785.1"/>
</dbReference>
<sequence>MHIYGSSEPDAELIILYGNCQTTFLASQLAATDSSPNGRTYACVLNHQIPGQMRVLPTAEQLGRCILYLEQYDSEEHLPVRDMLRQAIPMDCPRLIFPTFMMFCLWPFDCVETRMQQEPDFVWGRYPYGDAIGLEVAASGLQSERATRVYMQLSTERMPDLQQRLQCDIERIRRHDKACDVIIGDYVLDNFRRKHVFWTTGHVSSEAIGVLGKRLYQAALPILGGELSAGLARIEAELATFPGMGSVQVPIHPLVAQALELEYCSPGFRFNWYNNLWSFEEYLPRYLAYDRNWKVGGDCASVSNQTALAASTDIYQADMQLGAARYMCWMPGHVNVTAQEVTIEGWALSVWDQPSNLRFLLNGVDFDEIDWPMTSPDLLVPFGLIPNAGAARFRCKYRIRDGQSPYQNGFIRFNLTSQFGEHRHSYRNAWYIADPHLELPLPSPLLIEQSTGSDNPLHFRLGGATIVKRIEQLLLERFDRPLSSFSAILDWNCGAGRLTRYLAQFNTHVCGADMALENIQSCAQGIQKARFQLTSHNPPSPFANDSFDLVIGLAAMNRFDERLQDAWLAELQRIVIPGGLLLMSVNGRAQKALYRTTTDQLQAEQRHGIVPQGLPCDPEAADIANSLYANVMHSHDYVLSRWGGWFDVLDIIEAIAANQDLVILRRRH</sequence>
<dbReference type="Gene3D" id="3.40.50.150">
    <property type="entry name" value="Vaccinia Virus protein VP39"/>
    <property type="match status" value="1"/>
</dbReference>
<dbReference type="InterPro" id="IPR029063">
    <property type="entry name" value="SAM-dependent_MTases_sf"/>
</dbReference>
<evidence type="ECO:0000313" key="4">
    <source>
        <dbReference type="Proteomes" id="UP000243232"/>
    </source>
</evidence>
<feature type="domain" description="Methyltransferase" evidence="1">
    <location>
        <begin position="488"/>
        <end position="579"/>
    </location>
</feature>
<evidence type="ECO:0000313" key="3">
    <source>
        <dbReference type="EMBL" id="SDT93722.1"/>
    </source>
</evidence>
<keyword evidence="3" id="KW-0489">Methyltransferase</keyword>
<evidence type="ECO:0000259" key="2">
    <source>
        <dbReference type="Pfam" id="PF18588"/>
    </source>
</evidence>
<dbReference type="Pfam" id="PF13649">
    <property type="entry name" value="Methyltransf_25"/>
    <property type="match status" value="1"/>
</dbReference>
<dbReference type="GO" id="GO:0032259">
    <property type="term" value="P:methylation"/>
    <property type="evidence" value="ECO:0007669"/>
    <property type="project" value="UniProtKB-KW"/>
</dbReference>
<dbReference type="InterPro" id="IPR041307">
    <property type="entry name" value="WcbI"/>
</dbReference>
<dbReference type="AlphaFoldDB" id="A0A1H2EEZ5"/>
<dbReference type="Proteomes" id="UP000243232">
    <property type="component" value="Chromosome I"/>
</dbReference>
<evidence type="ECO:0000259" key="1">
    <source>
        <dbReference type="Pfam" id="PF13649"/>
    </source>
</evidence>
<dbReference type="CDD" id="cd02440">
    <property type="entry name" value="AdoMet_MTases"/>
    <property type="match status" value="1"/>
</dbReference>
<reference evidence="4" key="1">
    <citation type="submission" date="2016-10" db="EMBL/GenBank/DDBJ databases">
        <authorList>
            <person name="Varghese N."/>
            <person name="Submissions S."/>
        </authorList>
    </citation>
    <scope>NUCLEOTIDE SEQUENCE [LARGE SCALE GENOMIC DNA]</scope>
    <source>
        <strain evidence="4">DSM 17875</strain>
    </source>
</reference>